<dbReference type="GO" id="GO:0031032">
    <property type="term" value="P:actomyosin structure organization"/>
    <property type="evidence" value="ECO:0007669"/>
    <property type="project" value="TreeGrafter"/>
</dbReference>
<feature type="domain" description="FERM" evidence="2">
    <location>
        <begin position="77"/>
        <end position="356"/>
    </location>
</feature>
<dbReference type="CDD" id="cd14473">
    <property type="entry name" value="FERM_B-lobe"/>
    <property type="match status" value="1"/>
</dbReference>
<dbReference type="Pfam" id="PF00373">
    <property type="entry name" value="FERM_M"/>
    <property type="match status" value="1"/>
</dbReference>
<dbReference type="InterPro" id="IPR029071">
    <property type="entry name" value="Ubiquitin-like_domsf"/>
</dbReference>
<dbReference type="Gene3D" id="2.30.29.30">
    <property type="entry name" value="Pleckstrin-homology domain (PH domain)/Phosphotyrosine-binding domain (PTB)"/>
    <property type="match status" value="1"/>
</dbReference>
<dbReference type="SMART" id="SM01195">
    <property type="entry name" value="FA"/>
    <property type="match status" value="1"/>
</dbReference>
<dbReference type="SUPFAM" id="SSF47031">
    <property type="entry name" value="Second domain of FERM"/>
    <property type="match status" value="1"/>
</dbReference>
<dbReference type="Proteomes" id="UP000007635">
    <property type="component" value="Chromosome XX"/>
</dbReference>
<proteinExistence type="predicted"/>
<dbReference type="PANTHER" id="PTHR23280:SF18">
    <property type="entry name" value="BAND 4.1-LIKE PROTEIN 4B"/>
    <property type="match status" value="1"/>
</dbReference>
<dbReference type="InterPro" id="IPR019747">
    <property type="entry name" value="FERM_CS"/>
</dbReference>
<organism evidence="3 4">
    <name type="scientific">Gasterosteus aculeatus aculeatus</name>
    <name type="common">three-spined stickleback</name>
    <dbReference type="NCBI Taxonomy" id="481459"/>
    <lineage>
        <taxon>Eukaryota</taxon>
        <taxon>Metazoa</taxon>
        <taxon>Chordata</taxon>
        <taxon>Craniata</taxon>
        <taxon>Vertebrata</taxon>
        <taxon>Euteleostomi</taxon>
        <taxon>Actinopterygii</taxon>
        <taxon>Neopterygii</taxon>
        <taxon>Teleostei</taxon>
        <taxon>Neoteleostei</taxon>
        <taxon>Acanthomorphata</taxon>
        <taxon>Eupercaria</taxon>
        <taxon>Perciformes</taxon>
        <taxon>Cottioidei</taxon>
        <taxon>Gasterosteales</taxon>
        <taxon>Gasterosteidae</taxon>
        <taxon>Gasterosteus</taxon>
    </lineage>
</organism>
<dbReference type="SMART" id="SM01196">
    <property type="entry name" value="FERM_C"/>
    <property type="match status" value="1"/>
</dbReference>
<dbReference type="GeneTree" id="ENSGT00940000158331"/>
<dbReference type="FunFam" id="2.30.29.30:FF:000002">
    <property type="entry name" value="Band 4.1-like protein 5 isoform 1"/>
    <property type="match status" value="1"/>
</dbReference>
<feature type="compositionally biased region" description="Basic residues" evidence="1">
    <location>
        <begin position="8"/>
        <end position="17"/>
    </location>
</feature>
<dbReference type="AlphaFoldDB" id="A0AAQ4QCE6"/>
<evidence type="ECO:0000313" key="3">
    <source>
        <dbReference type="Ensembl" id="ENSGACP00000048680.1"/>
    </source>
</evidence>
<dbReference type="InterPro" id="IPR018980">
    <property type="entry name" value="FERM_PH-like_C"/>
</dbReference>
<dbReference type="InterPro" id="IPR014847">
    <property type="entry name" value="FA"/>
</dbReference>
<name>A0AAQ4QCE6_GASAC</name>
<dbReference type="GO" id="GO:0005856">
    <property type="term" value="C:cytoskeleton"/>
    <property type="evidence" value="ECO:0007669"/>
    <property type="project" value="TreeGrafter"/>
</dbReference>
<reference evidence="3" key="2">
    <citation type="submission" date="2025-08" db="UniProtKB">
        <authorList>
            <consortium name="Ensembl"/>
        </authorList>
    </citation>
    <scope>IDENTIFICATION</scope>
</reference>
<evidence type="ECO:0000313" key="4">
    <source>
        <dbReference type="Proteomes" id="UP000007635"/>
    </source>
</evidence>
<dbReference type="PROSITE" id="PS50057">
    <property type="entry name" value="FERM_3"/>
    <property type="match status" value="1"/>
</dbReference>
<feature type="compositionally biased region" description="Basic and acidic residues" evidence="1">
    <location>
        <begin position="18"/>
        <end position="27"/>
    </location>
</feature>
<feature type="region of interest" description="Disordered" evidence="1">
    <location>
        <begin position="1"/>
        <end position="41"/>
    </location>
</feature>
<dbReference type="InterPro" id="IPR018979">
    <property type="entry name" value="FERM_N"/>
</dbReference>
<dbReference type="InterPro" id="IPR011993">
    <property type="entry name" value="PH-like_dom_sf"/>
</dbReference>
<dbReference type="InterPro" id="IPR014352">
    <property type="entry name" value="FERM/acyl-CoA-bd_prot_sf"/>
</dbReference>
<sequence length="492" mass="55892">MMGFLRRTFSRRSRSRVLARERDEQDGKGGGGGGGGGGMTGNPLLLAHQQQVVHAPAVVSGGASVHIPAAGTARTTITCRVLLLDGSDVNVDLPSKCKGQDLFDQIMYHIDLVETDYFGLQYMDADQVSHWLDVSKPIKKQIRDGPPYRLFFRVKFYSSEPNNLREEFTRYLFVLQLRQDILSVCAFVLDVSLLPHPGELGDCDPFEHSPELVSEFRFTPKQSGPMEADIFGRWLDLRGKSPSEAEISFLNKCKWLELYGVDMHFVKGRDGGQYALGLTPTGILVFEGHNKIGLFFWPKITRLDFKRSRLTLVVVEDDDQDREQEHTFVFQLDNSKNCKHLWKCAVESHAFFRLRQPTAGKASHNDFTRLGSRFRFSGKTEYQATHGGRLRRASTFERRPSKRYPSRTQSLGKAQEPLIWLRSCYNVSFQRLLNPPPLLPSQYQHNIPIGHELWHPALTPPVYLHPGTHTTTQVRQRAGCRDTAAHLVFKLL</sequence>
<dbReference type="FunFam" id="3.10.20.90:FF:000024">
    <property type="entry name" value="Erythrocyte membrane protein band 4.1-like 5"/>
    <property type="match status" value="1"/>
</dbReference>
<dbReference type="SUPFAM" id="SSF54236">
    <property type="entry name" value="Ubiquitin-like"/>
    <property type="match status" value="1"/>
</dbReference>
<dbReference type="InterPro" id="IPR019748">
    <property type="entry name" value="FERM_central"/>
</dbReference>
<dbReference type="Ensembl" id="ENSGACT00000036758.1">
    <property type="protein sequence ID" value="ENSGACP00000048680.1"/>
    <property type="gene ID" value="ENSGACG00000031571.1"/>
</dbReference>
<feature type="compositionally biased region" description="Gly residues" evidence="1">
    <location>
        <begin position="28"/>
        <end position="40"/>
    </location>
</feature>
<dbReference type="Gene3D" id="1.20.80.10">
    <property type="match status" value="1"/>
</dbReference>
<keyword evidence="4" id="KW-1185">Reference proteome</keyword>
<dbReference type="InterPro" id="IPR019749">
    <property type="entry name" value="Band_41_domain"/>
</dbReference>
<dbReference type="Pfam" id="PF09379">
    <property type="entry name" value="FERM_N"/>
    <property type="match status" value="1"/>
</dbReference>
<accession>A0AAQ4QCE6</accession>
<dbReference type="CDD" id="cd13186">
    <property type="entry name" value="FERM_C_NBL4_NBL5"/>
    <property type="match status" value="1"/>
</dbReference>
<dbReference type="PRINTS" id="PR00935">
    <property type="entry name" value="BAND41"/>
</dbReference>
<dbReference type="PROSITE" id="PS00661">
    <property type="entry name" value="FERM_2"/>
    <property type="match status" value="1"/>
</dbReference>
<dbReference type="PROSITE" id="PS00660">
    <property type="entry name" value="FERM_1"/>
    <property type="match status" value="1"/>
</dbReference>
<reference evidence="3 4" key="1">
    <citation type="journal article" date="2021" name="G3 (Bethesda)">
        <title>Improved contiguity of the threespine stickleback genome using long-read sequencing.</title>
        <authorList>
            <person name="Nath S."/>
            <person name="Shaw D.E."/>
            <person name="White M.A."/>
        </authorList>
    </citation>
    <scope>NUCLEOTIDE SEQUENCE [LARGE SCALE GENOMIC DNA]</scope>
    <source>
        <strain evidence="3 4">Lake Benthic</strain>
    </source>
</reference>
<evidence type="ECO:0000256" key="1">
    <source>
        <dbReference type="SAM" id="MobiDB-lite"/>
    </source>
</evidence>
<evidence type="ECO:0000259" key="2">
    <source>
        <dbReference type="PROSITE" id="PS50057"/>
    </source>
</evidence>
<dbReference type="SMART" id="SM00295">
    <property type="entry name" value="B41"/>
    <property type="match status" value="1"/>
</dbReference>
<dbReference type="Gene3D" id="3.10.20.90">
    <property type="entry name" value="Phosphatidylinositol 3-kinase Catalytic Subunit, Chain A, domain 1"/>
    <property type="match status" value="1"/>
</dbReference>
<dbReference type="PANTHER" id="PTHR23280">
    <property type="entry name" value="4.1 G PROTEIN"/>
    <property type="match status" value="1"/>
</dbReference>
<dbReference type="InterPro" id="IPR000299">
    <property type="entry name" value="FERM_domain"/>
</dbReference>
<reference evidence="3" key="3">
    <citation type="submission" date="2025-09" db="UniProtKB">
        <authorList>
            <consortium name="Ensembl"/>
        </authorList>
    </citation>
    <scope>IDENTIFICATION</scope>
</reference>
<dbReference type="InterPro" id="IPR035963">
    <property type="entry name" value="FERM_2"/>
</dbReference>
<dbReference type="SUPFAM" id="SSF50729">
    <property type="entry name" value="PH domain-like"/>
    <property type="match status" value="1"/>
</dbReference>
<protein>
    <submittedName>
        <fullName evidence="3">Erythrocyte membrane protein band 4.1 like 4B</fullName>
    </submittedName>
</protein>
<dbReference type="Pfam" id="PF09380">
    <property type="entry name" value="FERM_C"/>
    <property type="match status" value="1"/>
</dbReference>
<dbReference type="Pfam" id="PF08736">
    <property type="entry name" value="FA"/>
    <property type="match status" value="1"/>
</dbReference>